<comment type="subcellular location">
    <subcellularLocation>
        <location evidence="2">Nucleus</location>
    </subcellularLocation>
</comment>
<evidence type="ECO:0000256" key="3">
    <source>
        <dbReference type="SAM" id="MobiDB-lite"/>
    </source>
</evidence>
<protein>
    <recommendedName>
        <fullName evidence="4">YEATS domain-containing protein</fullName>
    </recommendedName>
</protein>
<dbReference type="PANTHER" id="PTHR47827:SF3">
    <property type="entry name" value="AF-9 ANC1 HOMOLOGY DOMAIN-CONTAINING PROTEIN"/>
    <property type="match status" value="1"/>
</dbReference>
<dbReference type="GO" id="GO:0008023">
    <property type="term" value="C:transcription elongation factor complex"/>
    <property type="evidence" value="ECO:0007669"/>
    <property type="project" value="TreeGrafter"/>
</dbReference>
<feature type="compositionally biased region" description="Basic and acidic residues" evidence="3">
    <location>
        <begin position="295"/>
        <end position="313"/>
    </location>
</feature>
<proteinExistence type="predicted"/>
<feature type="domain" description="YEATS" evidence="4">
    <location>
        <begin position="1"/>
        <end position="134"/>
    </location>
</feature>
<evidence type="ECO:0000259" key="4">
    <source>
        <dbReference type="PROSITE" id="PS51037"/>
    </source>
</evidence>
<feature type="region of interest" description="Disordered" evidence="3">
    <location>
        <begin position="138"/>
        <end position="313"/>
    </location>
</feature>
<evidence type="ECO:0000256" key="1">
    <source>
        <dbReference type="ARBA" id="ARBA00023242"/>
    </source>
</evidence>
<sequence>MTVTLVKLKVGHASERLTKKNAAGHDYRWRVFVKPVTGDQFADRSLIHKVIFNLHTSFDNPTRVIKQPPFEVTETGYGSFTMQIIIILANDKKKEYPIQYELLLTNDIHYQSSNIQKIGIQTPTSAEFQMAIKRYCGEAPSSQRSSDASPESKESKIKSSNLSLSTSSLFDSNQTSSSSSSSQSSNSSDSSDSEGEKKRKLLKKKTKEMQKDEPKSKFNRPKDAPKSMKKKIAMKDQQIKNSPTSSTTTSVTPASTPGTSSTSKDPRATPTTPENRSVKTETSLTPPMKNGGLRLSEKVNGKEEDGKTREELERSVGKRLKGLQNGSVDSQSLFDIALLLVREGSAKLNGTSLEYDLTTYSLTSLQKIYHRLRKVNVKMII</sequence>
<reference evidence="6" key="1">
    <citation type="submission" date="2024-02" db="UniProtKB">
        <authorList>
            <consortium name="WormBaseParasite"/>
        </authorList>
    </citation>
    <scope>IDENTIFICATION</scope>
</reference>
<dbReference type="GO" id="GO:0003682">
    <property type="term" value="F:chromatin binding"/>
    <property type="evidence" value="ECO:0007669"/>
    <property type="project" value="TreeGrafter"/>
</dbReference>
<feature type="compositionally biased region" description="Low complexity" evidence="3">
    <location>
        <begin position="242"/>
        <end position="263"/>
    </location>
</feature>
<name>A0AAF3FLG6_9BILA</name>
<keyword evidence="1 2" id="KW-0539">Nucleus</keyword>
<dbReference type="CDD" id="cd16906">
    <property type="entry name" value="YEATS_AF-9_like"/>
    <property type="match status" value="1"/>
</dbReference>
<dbReference type="WBParaSite" id="MBELARI_LOCUS7735">
    <property type="protein sequence ID" value="MBELARI_LOCUS7735"/>
    <property type="gene ID" value="MBELARI_LOCUS7735"/>
</dbReference>
<evidence type="ECO:0000313" key="6">
    <source>
        <dbReference type="WBParaSite" id="MBELARI_LOCUS7735"/>
    </source>
</evidence>
<keyword evidence="5" id="KW-1185">Reference proteome</keyword>
<dbReference type="InterPro" id="IPR055129">
    <property type="entry name" value="YEATS_dom"/>
</dbReference>
<evidence type="ECO:0000313" key="5">
    <source>
        <dbReference type="Proteomes" id="UP000887575"/>
    </source>
</evidence>
<feature type="compositionally biased region" description="Polar residues" evidence="3">
    <location>
        <begin position="269"/>
        <end position="285"/>
    </location>
</feature>
<dbReference type="GO" id="GO:0045893">
    <property type="term" value="P:positive regulation of DNA-templated transcription"/>
    <property type="evidence" value="ECO:0007669"/>
    <property type="project" value="TreeGrafter"/>
</dbReference>
<dbReference type="InterPro" id="IPR052790">
    <property type="entry name" value="YEATS_domain"/>
</dbReference>
<feature type="compositionally biased region" description="Low complexity" evidence="3">
    <location>
        <begin position="158"/>
        <end position="190"/>
    </location>
</feature>
<feature type="compositionally biased region" description="Basic and acidic residues" evidence="3">
    <location>
        <begin position="207"/>
        <end position="226"/>
    </location>
</feature>
<dbReference type="Proteomes" id="UP000887575">
    <property type="component" value="Unassembled WGS sequence"/>
</dbReference>
<dbReference type="PANTHER" id="PTHR47827">
    <property type="entry name" value="AHD DOMAIN-CONTAINING PROTEIN"/>
    <property type="match status" value="1"/>
</dbReference>
<accession>A0AAF3FLG6</accession>
<dbReference type="Gene3D" id="2.60.40.1970">
    <property type="entry name" value="YEATS domain"/>
    <property type="match status" value="1"/>
</dbReference>
<dbReference type="InterPro" id="IPR038704">
    <property type="entry name" value="YEAST_sf"/>
</dbReference>
<organism evidence="5 6">
    <name type="scientific">Mesorhabditis belari</name>
    <dbReference type="NCBI Taxonomy" id="2138241"/>
    <lineage>
        <taxon>Eukaryota</taxon>
        <taxon>Metazoa</taxon>
        <taxon>Ecdysozoa</taxon>
        <taxon>Nematoda</taxon>
        <taxon>Chromadorea</taxon>
        <taxon>Rhabditida</taxon>
        <taxon>Rhabditina</taxon>
        <taxon>Rhabditomorpha</taxon>
        <taxon>Rhabditoidea</taxon>
        <taxon>Rhabditidae</taxon>
        <taxon>Mesorhabditinae</taxon>
        <taxon>Mesorhabditis</taxon>
    </lineage>
</organism>
<dbReference type="AlphaFoldDB" id="A0AAF3FLG6"/>
<dbReference type="Pfam" id="PF03366">
    <property type="entry name" value="YEATS"/>
    <property type="match status" value="1"/>
</dbReference>
<dbReference type="PROSITE" id="PS51037">
    <property type="entry name" value="YEATS"/>
    <property type="match status" value="1"/>
</dbReference>
<evidence type="ECO:0000256" key="2">
    <source>
        <dbReference type="PROSITE-ProRule" id="PRU00376"/>
    </source>
</evidence>